<reference evidence="2 3" key="1">
    <citation type="submission" date="2023-06" db="EMBL/GenBank/DDBJ databases">
        <title>Identification and characterization of antibiotic-resistant Gram-negative bacteria.</title>
        <authorList>
            <person name="Cho G.-S."/>
            <person name="Lee J."/>
            <person name="Tai E."/>
            <person name="Jeong S."/>
            <person name="Kim I."/>
            <person name="Kim B.-E."/>
            <person name="Jeong M.-I."/>
            <person name="Oh K.-K."/>
            <person name="Franz C.M.A.P."/>
        </authorList>
    </citation>
    <scope>NUCLEOTIDE SEQUENCE [LARGE SCALE GENOMIC DNA]</scope>
    <source>
        <strain evidence="2 3">V106_12</strain>
    </source>
</reference>
<evidence type="ECO:0000313" key="2">
    <source>
        <dbReference type="EMBL" id="MDK9362290.1"/>
    </source>
</evidence>
<feature type="domain" description="N-acetyltransferase" evidence="1">
    <location>
        <begin position="6"/>
        <end position="152"/>
    </location>
</feature>
<gene>
    <name evidence="2" type="ORF">QQF32_03620</name>
</gene>
<protein>
    <submittedName>
        <fullName evidence="2">GNAT family N-acetyltransferase</fullName>
    </submittedName>
</protein>
<sequence>MSSYILKFVTFNEVYLAKSWGWLNDVEIKKLTNTPDFTQMQQRTFFDSLPREDYKVWGMECNDFPIGVVGLKKITSTSAEYFGYIGEKNYWGKGLFTFILDFIMLEAKQLHIDIIYLNVCSDNQRAIRAYQREGFIVSTQRDDLIEMTMRVA</sequence>
<dbReference type="GO" id="GO:0016747">
    <property type="term" value="F:acyltransferase activity, transferring groups other than amino-acyl groups"/>
    <property type="evidence" value="ECO:0007669"/>
    <property type="project" value="InterPro"/>
</dbReference>
<dbReference type="InterPro" id="IPR016181">
    <property type="entry name" value="Acyl_CoA_acyltransferase"/>
</dbReference>
<dbReference type="AlphaFoldDB" id="A0AAP4D292"/>
<dbReference type="Pfam" id="PF00583">
    <property type="entry name" value="Acetyltransf_1"/>
    <property type="match status" value="1"/>
</dbReference>
<dbReference type="PROSITE" id="PS51186">
    <property type="entry name" value="GNAT"/>
    <property type="match status" value="1"/>
</dbReference>
<proteinExistence type="predicted"/>
<evidence type="ECO:0000313" key="3">
    <source>
        <dbReference type="Proteomes" id="UP001223214"/>
    </source>
</evidence>
<dbReference type="CDD" id="cd04301">
    <property type="entry name" value="NAT_SF"/>
    <property type="match status" value="1"/>
</dbReference>
<dbReference type="InterPro" id="IPR000182">
    <property type="entry name" value="GNAT_dom"/>
</dbReference>
<dbReference type="Gene3D" id="3.40.630.30">
    <property type="match status" value="1"/>
</dbReference>
<name>A0AAP4D292_9ENTR</name>
<dbReference type="RefSeq" id="WP_285149371.1">
    <property type="nucleotide sequence ID" value="NZ_JASSOM010000006.1"/>
</dbReference>
<evidence type="ECO:0000259" key="1">
    <source>
        <dbReference type="PROSITE" id="PS51186"/>
    </source>
</evidence>
<dbReference type="SUPFAM" id="SSF55729">
    <property type="entry name" value="Acyl-CoA N-acyltransferases (Nat)"/>
    <property type="match status" value="1"/>
</dbReference>
<dbReference type="EMBL" id="JASSOM010000006">
    <property type="protein sequence ID" value="MDK9362290.1"/>
    <property type="molecule type" value="Genomic_DNA"/>
</dbReference>
<comment type="caution">
    <text evidence="2">The sequence shown here is derived from an EMBL/GenBank/DDBJ whole genome shotgun (WGS) entry which is preliminary data.</text>
</comment>
<dbReference type="Proteomes" id="UP001223214">
    <property type="component" value="Unassembled WGS sequence"/>
</dbReference>
<accession>A0AAP4D292</accession>
<keyword evidence="3" id="KW-1185">Reference proteome</keyword>
<organism evidence="2 3">
    <name type="scientific">Lelliottia wanjuensis</name>
    <dbReference type="NCBI Taxonomy" id="3050585"/>
    <lineage>
        <taxon>Bacteria</taxon>
        <taxon>Pseudomonadati</taxon>
        <taxon>Pseudomonadota</taxon>
        <taxon>Gammaproteobacteria</taxon>
        <taxon>Enterobacterales</taxon>
        <taxon>Enterobacteriaceae</taxon>
        <taxon>Lelliottia</taxon>
    </lineage>
</organism>